<proteinExistence type="predicted"/>
<sequence>ECNPKLFERAVILLDVIGLDMEVKGLEIVSTTTIGNHQGIP</sequence>
<comment type="caution">
    <text evidence="1">The sequence shown here is derived from an EMBL/GenBank/DDBJ whole genome shotgun (WGS) entry which is preliminary data.</text>
</comment>
<dbReference type="AlphaFoldDB" id="A0A699W6D7"/>
<protein>
    <submittedName>
        <fullName evidence="1">Uncharacterized protein</fullName>
    </submittedName>
</protein>
<accession>A0A699W6D7</accession>
<gene>
    <name evidence="1" type="ORF">Tci_911833</name>
</gene>
<feature type="non-terminal residue" evidence="1">
    <location>
        <position position="1"/>
    </location>
</feature>
<reference evidence="1" key="1">
    <citation type="journal article" date="2019" name="Sci. Rep.">
        <title>Draft genome of Tanacetum cinerariifolium, the natural source of mosquito coil.</title>
        <authorList>
            <person name="Yamashiro T."/>
            <person name="Shiraishi A."/>
            <person name="Satake H."/>
            <person name="Nakayama K."/>
        </authorList>
    </citation>
    <scope>NUCLEOTIDE SEQUENCE</scope>
</reference>
<organism evidence="1">
    <name type="scientific">Tanacetum cinerariifolium</name>
    <name type="common">Dalmatian daisy</name>
    <name type="synonym">Chrysanthemum cinerariifolium</name>
    <dbReference type="NCBI Taxonomy" id="118510"/>
    <lineage>
        <taxon>Eukaryota</taxon>
        <taxon>Viridiplantae</taxon>
        <taxon>Streptophyta</taxon>
        <taxon>Embryophyta</taxon>
        <taxon>Tracheophyta</taxon>
        <taxon>Spermatophyta</taxon>
        <taxon>Magnoliopsida</taxon>
        <taxon>eudicotyledons</taxon>
        <taxon>Gunneridae</taxon>
        <taxon>Pentapetalae</taxon>
        <taxon>asterids</taxon>
        <taxon>campanulids</taxon>
        <taxon>Asterales</taxon>
        <taxon>Asteraceae</taxon>
        <taxon>Asteroideae</taxon>
        <taxon>Anthemideae</taxon>
        <taxon>Anthemidinae</taxon>
        <taxon>Tanacetum</taxon>
    </lineage>
</organism>
<dbReference type="EMBL" id="BKCJ011523614">
    <property type="protein sequence ID" value="GFD39864.1"/>
    <property type="molecule type" value="Genomic_DNA"/>
</dbReference>
<name>A0A699W6D7_TANCI</name>
<evidence type="ECO:0000313" key="1">
    <source>
        <dbReference type="EMBL" id="GFD39864.1"/>
    </source>
</evidence>